<dbReference type="OrthoDB" id="2262349at2759"/>
<dbReference type="PANTHER" id="PTHR31644">
    <property type="entry name" value="TRANSCRIPTIONAL ACTIVATOR ARO80-RELATED"/>
    <property type="match status" value="1"/>
</dbReference>
<dbReference type="SMART" id="SM00066">
    <property type="entry name" value="GAL4"/>
    <property type="match status" value="1"/>
</dbReference>
<keyword evidence="1" id="KW-0539">Nucleus</keyword>
<dbReference type="Pfam" id="PF00172">
    <property type="entry name" value="Zn_clus"/>
    <property type="match status" value="1"/>
</dbReference>
<dbReference type="GO" id="GO:0000981">
    <property type="term" value="F:DNA-binding transcription factor activity, RNA polymerase II-specific"/>
    <property type="evidence" value="ECO:0007669"/>
    <property type="project" value="InterPro"/>
</dbReference>
<gene>
    <name evidence="4" type="ORF">BP6252_11366</name>
</gene>
<dbReference type="CDD" id="cd00067">
    <property type="entry name" value="GAL4"/>
    <property type="match status" value="1"/>
</dbReference>
<dbReference type="PANTHER" id="PTHR31644:SF2">
    <property type="entry name" value="TRANSCRIPTIONAL ACTIVATOR ARO80-RELATED"/>
    <property type="match status" value="1"/>
</dbReference>
<feature type="compositionally biased region" description="Polar residues" evidence="2">
    <location>
        <begin position="740"/>
        <end position="749"/>
    </location>
</feature>
<dbReference type="STRING" id="1849047.A0A3D8QJD7"/>
<accession>A0A3D8QJD7</accession>
<dbReference type="CDD" id="cd12148">
    <property type="entry name" value="fungal_TF_MHR"/>
    <property type="match status" value="1"/>
</dbReference>
<feature type="compositionally biased region" description="Basic and acidic residues" evidence="2">
    <location>
        <begin position="693"/>
        <end position="706"/>
    </location>
</feature>
<evidence type="ECO:0000259" key="3">
    <source>
        <dbReference type="PROSITE" id="PS50048"/>
    </source>
</evidence>
<dbReference type="InterPro" id="IPR036864">
    <property type="entry name" value="Zn2-C6_fun-type_DNA-bd_sf"/>
</dbReference>
<dbReference type="PROSITE" id="PS50048">
    <property type="entry name" value="ZN2_CY6_FUNGAL_2"/>
    <property type="match status" value="1"/>
</dbReference>
<keyword evidence="5" id="KW-1185">Reference proteome</keyword>
<name>A0A3D8QJD7_9HELO</name>
<evidence type="ECO:0000313" key="4">
    <source>
        <dbReference type="EMBL" id="RDW61933.1"/>
    </source>
</evidence>
<organism evidence="4 5">
    <name type="scientific">Coleophoma cylindrospora</name>
    <dbReference type="NCBI Taxonomy" id="1849047"/>
    <lineage>
        <taxon>Eukaryota</taxon>
        <taxon>Fungi</taxon>
        <taxon>Dikarya</taxon>
        <taxon>Ascomycota</taxon>
        <taxon>Pezizomycotina</taxon>
        <taxon>Leotiomycetes</taxon>
        <taxon>Helotiales</taxon>
        <taxon>Dermateaceae</taxon>
        <taxon>Coleophoma</taxon>
    </lineage>
</organism>
<dbReference type="InterPro" id="IPR001138">
    <property type="entry name" value="Zn2Cys6_DnaBD"/>
</dbReference>
<dbReference type="GO" id="GO:0005634">
    <property type="term" value="C:nucleus"/>
    <property type="evidence" value="ECO:0007669"/>
    <property type="project" value="TreeGrafter"/>
</dbReference>
<dbReference type="GO" id="GO:0008270">
    <property type="term" value="F:zinc ion binding"/>
    <property type="evidence" value="ECO:0007669"/>
    <property type="project" value="InterPro"/>
</dbReference>
<evidence type="ECO:0000313" key="5">
    <source>
        <dbReference type="Proteomes" id="UP000256645"/>
    </source>
</evidence>
<dbReference type="AlphaFoldDB" id="A0A3D8QJD7"/>
<feature type="region of interest" description="Disordered" evidence="2">
    <location>
        <begin position="691"/>
        <end position="765"/>
    </location>
</feature>
<sequence length="815" mass="91212">MSDSGHGNHVSNLADMNPRYKRGYQACDNCKARKIKCDIGPVDSPGKPPCRRCRRENRTCTFKSPTKRRGGGIQQRHADSVLMNDHPLQQLDVHGVRDIAIVDGQRPGGSFNAALASPLSSAADPCLPPETNQQNTATLLKRPSMTSYDAVSILYGARRYGESRAGVSIDNVLRDSRSVVEKDNSELSSWSDFYFVHIGLLSASETQTLFQYFQDRLLPFSPVAEAVVNQHFSPRRFLEEEPILAMTILVIASRYMPLEGTGSSLRSQTIHNTLWERLKAMIDHMIWGQENFYGPFCGAIWQQAGDSRPLSDSAHLMCPPLGGLRTLGACEALMLLTEWAPRAVYFPSIENQYSIFMGGAEGSKSRPLTTAIGNRSRLQELDPIWRSDRMVWSMLGNALTLAVELGVFDDADGPTMGTREARWNVWKDRAYQERATRIKHLLLAYLDQVSIRLGRSYLTPYSISTLPVDTDDDTVKCWVKITSLMRNVNKTLFRSQAYTAAIIESGEYLGKVANAQQTLKDWQKELNMARLSKSMRSIVTIEYHSLCVSVSSVAITALTGHYEKISRYSSCDEELRAGMLSVYGENEACIREGVSAAAAALRVVIDELSADGTLTYIPDRVYLRILNNAIALWKALVLPIPCEAASEKLNILEQTVKALRGSVVDDIHLANRMAESMDMMINYFLRQQPSGRHRMEEEQQHADTSRRSRHSDRMPWLNQHPRPGEGSNNFYQGTYLPTPHTLSSEGSSVSRERLDEFNDSSQDSNYPSVIDEYDFIVAAESNNWNWAGEIDMYNILSGSFLGFEQQEGGSSIPST</sequence>
<dbReference type="EMBL" id="PDLM01000014">
    <property type="protein sequence ID" value="RDW61933.1"/>
    <property type="molecule type" value="Genomic_DNA"/>
</dbReference>
<feature type="domain" description="Zn(2)-C6 fungal-type" evidence="3">
    <location>
        <begin position="26"/>
        <end position="62"/>
    </location>
</feature>
<proteinExistence type="predicted"/>
<dbReference type="Proteomes" id="UP000256645">
    <property type="component" value="Unassembled WGS sequence"/>
</dbReference>
<comment type="caution">
    <text evidence="4">The sequence shown here is derived from an EMBL/GenBank/DDBJ whole genome shotgun (WGS) entry which is preliminary data.</text>
</comment>
<dbReference type="SUPFAM" id="SSF57701">
    <property type="entry name" value="Zn2/Cys6 DNA-binding domain"/>
    <property type="match status" value="1"/>
</dbReference>
<evidence type="ECO:0000256" key="1">
    <source>
        <dbReference type="ARBA" id="ARBA00023242"/>
    </source>
</evidence>
<dbReference type="PROSITE" id="PS00463">
    <property type="entry name" value="ZN2_CY6_FUNGAL_1"/>
    <property type="match status" value="1"/>
</dbReference>
<dbReference type="InterPro" id="IPR052780">
    <property type="entry name" value="AAA_Catabolism_Regulators"/>
</dbReference>
<dbReference type="Gene3D" id="4.10.240.10">
    <property type="entry name" value="Zn(2)-C6 fungal-type DNA-binding domain"/>
    <property type="match status" value="1"/>
</dbReference>
<protein>
    <recommendedName>
        <fullName evidence="3">Zn(2)-C6 fungal-type domain-containing protein</fullName>
    </recommendedName>
</protein>
<reference evidence="4 5" key="1">
    <citation type="journal article" date="2018" name="IMA Fungus">
        <title>IMA Genome-F 9: Draft genome sequence of Annulohypoxylon stygium, Aspergillus mulundensis, Berkeleyomyces basicola (syn. Thielaviopsis basicola), Ceratocystis smalleyi, two Cercospora beticola strains, Coleophoma cylindrospora, Fusarium fracticaudum, Phialophora cf. hyalina, and Morchella septimelata.</title>
        <authorList>
            <person name="Wingfield B.D."/>
            <person name="Bills G.F."/>
            <person name="Dong Y."/>
            <person name="Huang W."/>
            <person name="Nel W.J."/>
            <person name="Swalarsk-Parry B.S."/>
            <person name="Vaghefi N."/>
            <person name="Wilken P.M."/>
            <person name="An Z."/>
            <person name="de Beer Z.W."/>
            <person name="De Vos L."/>
            <person name="Chen L."/>
            <person name="Duong T.A."/>
            <person name="Gao Y."/>
            <person name="Hammerbacher A."/>
            <person name="Kikkert J.R."/>
            <person name="Li Y."/>
            <person name="Li H."/>
            <person name="Li K."/>
            <person name="Li Q."/>
            <person name="Liu X."/>
            <person name="Ma X."/>
            <person name="Naidoo K."/>
            <person name="Pethybridge S.J."/>
            <person name="Sun J."/>
            <person name="Steenkamp E.T."/>
            <person name="van der Nest M.A."/>
            <person name="van Wyk S."/>
            <person name="Wingfield M.J."/>
            <person name="Xiong C."/>
            <person name="Yue Q."/>
            <person name="Zhang X."/>
        </authorList>
    </citation>
    <scope>NUCLEOTIDE SEQUENCE [LARGE SCALE GENOMIC DNA]</scope>
    <source>
        <strain evidence="4 5">BP6252</strain>
    </source>
</reference>
<evidence type="ECO:0000256" key="2">
    <source>
        <dbReference type="SAM" id="MobiDB-lite"/>
    </source>
</evidence>